<keyword evidence="3" id="KW-0862">Zinc</keyword>
<dbReference type="Gene3D" id="3.30.40.10">
    <property type="entry name" value="Zinc/RING finger domain, C3HC4 (zinc finger)"/>
    <property type="match status" value="1"/>
</dbReference>
<keyword evidence="1" id="KW-0479">Metal-binding</keyword>
<dbReference type="GeneID" id="110251087"/>
<dbReference type="PROSITE" id="PS50089">
    <property type="entry name" value="ZF_RING_2"/>
    <property type="match status" value="1"/>
</dbReference>
<sequence length="136" mass="15544">MCRNMDEVIHFDEQKIVFVKQLDPSYLCIVCNNLLHKPKQTSCGHRICENCLPTLTKRSPNARPRCPIDEIELDLKDTFPDKCCERDILSLQCFCPNSKKGCDWEGDFGSLKQTGHQARTARITGCMPQSGTDYFI</sequence>
<dbReference type="InterPro" id="IPR017907">
    <property type="entry name" value="Znf_RING_CS"/>
</dbReference>
<dbReference type="GO" id="GO:0043122">
    <property type="term" value="P:regulation of canonical NF-kappaB signal transduction"/>
    <property type="evidence" value="ECO:0007669"/>
    <property type="project" value="TreeGrafter"/>
</dbReference>
<evidence type="ECO:0000313" key="7">
    <source>
        <dbReference type="Proteomes" id="UP000887567"/>
    </source>
</evidence>
<evidence type="ECO:0000256" key="1">
    <source>
        <dbReference type="ARBA" id="ARBA00022723"/>
    </source>
</evidence>
<reference evidence="6" key="1">
    <citation type="submission" date="2022-11" db="UniProtKB">
        <authorList>
            <consortium name="EnsemblMetazoa"/>
        </authorList>
    </citation>
    <scope>IDENTIFICATION</scope>
</reference>
<dbReference type="PANTHER" id="PTHR10131">
    <property type="entry name" value="TNF RECEPTOR ASSOCIATED FACTOR"/>
    <property type="match status" value="1"/>
</dbReference>
<protein>
    <recommendedName>
        <fullName evidence="5">RING-type domain-containing protein</fullName>
    </recommendedName>
</protein>
<organism evidence="6 7">
    <name type="scientific">Exaiptasia diaphana</name>
    <name type="common">Tropical sea anemone</name>
    <name type="synonym">Aiptasia pulchella</name>
    <dbReference type="NCBI Taxonomy" id="2652724"/>
    <lineage>
        <taxon>Eukaryota</taxon>
        <taxon>Metazoa</taxon>
        <taxon>Cnidaria</taxon>
        <taxon>Anthozoa</taxon>
        <taxon>Hexacorallia</taxon>
        <taxon>Actiniaria</taxon>
        <taxon>Aiptasiidae</taxon>
        <taxon>Exaiptasia</taxon>
    </lineage>
</organism>
<dbReference type="SMART" id="SM00184">
    <property type="entry name" value="RING"/>
    <property type="match status" value="1"/>
</dbReference>
<dbReference type="Proteomes" id="UP000887567">
    <property type="component" value="Unplaced"/>
</dbReference>
<dbReference type="InterPro" id="IPR001841">
    <property type="entry name" value="Znf_RING"/>
</dbReference>
<dbReference type="KEGG" id="epa:110251087"/>
<accession>A0A913YVP2</accession>
<name>A0A913YVP2_EXADI</name>
<proteinExistence type="predicted"/>
<dbReference type="InterPro" id="IPR049440">
    <property type="entry name" value="TRAF3/5_RING"/>
</dbReference>
<keyword evidence="7" id="KW-1185">Reference proteome</keyword>
<dbReference type="RefSeq" id="XP_028518597.1">
    <property type="nucleotide sequence ID" value="XM_028662796.1"/>
</dbReference>
<dbReference type="PANTHER" id="PTHR10131:SF153">
    <property type="entry name" value="RING-TYPE DOMAIN-CONTAINING PROTEIN"/>
    <property type="match status" value="1"/>
</dbReference>
<feature type="domain" description="RING-type" evidence="5">
    <location>
        <begin position="28"/>
        <end position="70"/>
    </location>
</feature>
<dbReference type="SUPFAM" id="SSF57850">
    <property type="entry name" value="RING/U-box"/>
    <property type="match status" value="1"/>
</dbReference>
<dbReference type="InterPro" id="IPR013083">
    <property type="entry name" value="Znf_RING/FYVE/PHD"/>
</dbReference>
<dbReference type="GO" id="GO:0005164">
    <property type="term" value="F:tumor necrosis factor receptor binding"/>
    <property type="evidence" value="ECO:0007669"/>
    <property type="project" value="TreeGrafter"/>
</dbReference>
<dbReference type="PROSITE" id="PS00518">
    <property type="entry name" value="ZF_RING_1"/>
    <property type="match status" value="1"/>
</dbReference>
<dbReference type="OMA" id="HERNCEW"/>
<evidence type="ECO:0000256" key="4">
    <source>
        <dbReference type="PROSITE-ProRule" id="PRU00175"/>
    </source>
</evidence>
<dbReference type="GO" id="GO:0008270">
    <property type="term" value="F:zinc ion binding"/>
    <property type="evidence" value="ECO:0007669"/>
    <property type="project" value="UniProtKB-KW"/>
</dbReference>
<keyword evidence="2 4" id="KW-0863">Zinc-finger</keyword>
<evidence type="ECO:0000259" key="5">
    <source>
        <dbReference type="PROSITE" id="PS50089"/>
    </source>
</evidence>
<dbReference type="Pfam" id="PF21363">
    <property type="entry name" value="TRAF3_RING"/>
    <property type="match status" value="1"/>
</dbReference>
<dbReference type="EnsemblMetazoa" id="XM_028662796.1">
    <property type="protein sequence ID" value="XP_028518597.1"/>
    <property type="gene ID" value="LOC110251087"/>
</dbReference>
<dbReference type="OrthoDB" id="9049620at2759"/>
<evidence type="ECO:0000256" key="3">
    <source>
        <dbReference type="ARBA" id="ARBA00022833"/>
    </source>
</evidence>
<evidence type="ECO:0000313" key="6">
    <source>
        <dbReference type="EnsemblMetazoa" id="XP_028518597.1"/>
    </source>
</evidence>
<dbReference type="GO" id="GO:0009898">
    <property type="term" value="C:cytoplasmic side of plasma membrane"/>
    <property type="evidence" value="ECO:0007669"/>
    <property type="project" value="TreeGrafter"/>
</dbReference>
<evidence type="ECO:0000256" key="2">
    <source>
        <dbReference type="ARBA" id="ARBA00022771"/>
    </source>
</evidence>
<dbReference type="AlphaFoldDB" id="A0A913YVP2"/>